<keyword evidence="2" id="KW-0645">Protease</keyword>
<dbReference type="PANTHER" id="PTHR12378:SF80">
    <property type="entry name" value="IP06716P-RELATED"/>
    <property type="match status" value="1"/>
</dbReference>
<dbReference type="GO" id="GO:0006508">
    <property type="term" value="P:proteolysis"/>
    <property type="evidence" value="ECO:0007669"/>
    <property type="project" value="UniProtKB-KW"/>
</dbReference>
<accession>A0A176WI12</accession>
<dbReference type="InterPro" id="IPR008580">
    <property type="entry name" value="PPPDE_dom"/>
</dbReference>
<dbReference type="InterPro" id="IPR042266">
    <property type="entry name" value="PPPDE_sf"/>
</dbReference>
<feature type="compositionally biased region" description="Polar residues" evidence="4">
    <location>
        <begin position="245"/>
        <end position="257"/>
    </location>
</feature>
<keyword evidence="3" id="KW-0378">Hydrolase</keyword>
<reference evidence="6" key="1">
    <citation type="submission" date="2016-03" db="EMBL/GenBank/DDBJ databases">
        <title>Mechanisms controlling the formation of the plant cell surface in tip-growing cells are functionally conserved among land plants.</title>
        <authorList>
            <person name="Honkanen S."/>
            <person name="Jones V.A."/>
            <person name="Morieri G."/>
            <person name="Champion C."/>
            <person name="Hetherington A.J."/>
            <person name="Kelly S."/>
            <person name="Saint-Marcoux D."/>
            <person name="Proust H."/>
            <person name="Prescott H."/>
            <person name="Dolan L."/>
        </authorList>
    </citation>
    <scope>NUCLEOTIDE SEQUENCE [LARGE SCALE GENOMIC DNA]</scope>
    <source>
        <tissue evidence="6">Whole gametophyte</tissue>
    </source>
</reference>
<keyword evidence="7" id="KW-1185">Reference proteome</keyword>
<evidence type="ECO:0000256" key="4">
    <source>
        <dbReference type="SAM" id="MobiDB-lite"/>
    </source>
</evidence>
<name>A0A176WI12_MARPO</name>
<proteinExistence type="inferred from homology"/>
<dbReference type="PANTHER" id="PTHR12378">
    <property type="entry name" value="DESUMOYLATING ISOPEPTIDASE"/>
    <property type="match status" value="1"/>
</dbReference>
<evidence type="ECO:0000256" key="1">
    <source>
        <dbReference type="ARBA" id="ARBA00008140"/>
    </source>
</evidence>
<dbReference type="GO" id="GO:0101005">
    <property type="term" value="F:deubiquitinase activity"/>
    <property type="evidence" value="ECO:0007669"/>
    <property type="project" value="TreeGrafter"/>
</dbReference>
<feature type="compositionally biased region" description="Polar residues" evidence="4">
    <location>
        <begin position="220"/>
        <end position="234"/>
    </location>
</feature>
<comment type="similarity">
    <text evidence="1">Belongs to the DeSI family.</text>
</comment>
<dbReference type="AlphaFoldDB" id="A0A176WI12"/>
<evidence type="ECO:0000313" key="7">
    <source>
        <dbReference type="Proteomes" id="UP000077202"/>
    </source>
</evidence>
<evidence type="ECO:0000256" key="3">
    <source>
        <dbReference type="ARBA" id="ARBA00022801"/>
    </source>
</evidence>
<dbReference type="EMBL" id="LVLJ01000940">
    <property type="protein sequence ID" value="OAE31935.1"/>
    <property type="molecule type" value="Genomic_DNA"/>
</dbReference>
<protein>
    <recommendedName>
        <fullName evidence="5">PPPDE domain-containing protein</fullName>
    </recommendedName>
</protein>
<evidence type="ECO:0000313" key="6">
    <source>
        <dbReference type="EMBL" id="OAE31935.1"/>
    </source>
</evidence>
<dbReference type="GO" id="GO:0016579">
    <property type="term" value="P:protein deubiquitination"/>
    <property type="evidence" value="ECO:0007669"/>
    <property type="project" value="TreeGrafter"/>
</dbReference>
<comment type="caution">
    <text evidence="6">The sequence shown here is derived from an EMBL/GenBank/DDBJ whole genome shotgun (WGS) entry which is preliminary data.</text>
</comment>
<organism evidence="6 7">
    <name type="scientific">Marchantia polymorpha subsp. ruderalis</name>
    <dbReference type="NCBI Taxonomy" id="1480154"/>
    <lineage>
        <taxon>Eukaryota</taxon>
        <taxon>Viridiplantae</taxon>
        <taxon>Streptophyta</taxon>
        <taxon>Embryophyta</taxon>
        <taxon>Marchantiophyta</taxon>
        <taxon>Marchantiopsida</taxon>
        <taxon>Marchantiidae</taxon>
        <taxon>Marchantiales</taxon>
        <taxon>Marchantiaceae</taxon>
        <taxon>Marchantia</taxon>
    </lineage>
</organism>
<feature type="region of interest" description="Disordered" evidence="4">
    <location>
        <begin position="205"/>
        <end position="269"/>
    </location>
</feature>
<sequence length="269" mass="29787">MARAKQSWDSWRGLSYLRSHSAYECFLRHDTRVDWGIGLSAKMLSNVPTSGSDGTSASNRVPIYLNVYDLTPMNGYVYWVGLGIFHSGIEAHGWEYAFGAHDYPSSGVFEVEPRNCPGFTFRRSIVLGSTDMSPQDFRNFIENISAEYSGNTYHLIVKNCNHFTNDVCYRLTGKEIPGWVNRLAGIGLFCNCLLPESLQVPVAGSASDGYEGSEQELKRSLTSLADNAHDSPSSKGGVESESDQDQQLLLRTPNGDTQALMRDRMSDAS</sequence>
<evidence type="ECO:0000256" key="2">
    <source>
        <dbReference type="ARBA" id="ARBA00022670"/>
    </source>
</evidence>
<gene>
    <name evidence="6" type="ORF">AXG93_4485s1220</name>
</gene>
<evidence type="ECO:0000259" key="5">
    <source>
        <dbReference type="PROSITE" id="PS51858"/>
    </source>
</evidence>
<dbReference type="Gene3D" id="3.90.1720.30">
    <property type="entry name" value="PPPDE domains"/>
    <property type="match status" value="1"/>
</dbReference>
<feature type="domain" description="PPPDE" evidence="5">
    <location>
        <begin position="61"/>
        <end position="198"/>
    </location>
</feature>
<dbReference type="PROSITE" id="PS51858">
    <property type="entry name" value="PPPDE"/>
    <property type="match status" value="1"/>
</dbReference>
<dbReference type="SMART" id="SM01179">
    <property type="entry name" value="DUF862"/>
    <property type="match status" value="1"/>
</dbReference>
<dbReference type="Pfam" id="PF05903">
    <property type="entry name" value="Peptidase_C97"/>
    <property type="match status" value="1"/>
</dbReference>
<dbReference type="Proteomes" id="UP000077202">
    <property type="component" value="Unassembled WGS sequence"/>
</dbReference>